<reference evidence="2" key="1">
    <citation type="submission" date="2013-04" db="EMBL/GenBank/DDBJ databases">
        <title>The Genome Sequence of Fonticula alba ATCC 38817.</title>
        <authorList>
            <consortium name="The Broad Institute Genomics Platform"/>
            <person name="Russ C."/>
            <person name="Cuomo C."/>
            <person name="Burger G."/>
            <person name="Gray M.W."/>
            <person name="Holland P.W.H."/>
            <person name="King N."/>
            <person name="Lang F.B.F."/>
            <person name="Roger A.J."/>
            <person name="Ruiz-Trillo I."/>
            <person name="Brown M."/>
            <person name="Walker B."/>
            <person name="Young S."/>
            <person name="Zeng Q."/>
            <person name="Gargeya S."/>
            <person name="Fitzgerald M."/>
            <person name="Haas B."/>
            <person name="Abouelleil A."/>
            <person name="Allen A.W."/>
            <person name="Alvarado L."/>
            <person name="Arachchi H.M."/>
            <person name="Berlin A.M."/>
            <person name="Chapman S.B."/>
            <person name="Gainer-Dewar J."/>
            <person name="Goldberg J."/>
            <person name="Griggs A."/>
            <person name="Gujja S."/>
            <person name="Hansen M."/>
            <person name="Howarth C."/>
            <person name="Imamovic A."/>
            <person name="Ireland A."/>
            <person name="Larimer J."/>
            <person name="McCowan C."/>
            <person name="Murphy C."/>
            <person name="Pearson M."/>
            <person name="Poon T.W."/>
            <person name="Priest M."/>
            <person name="Roberts A."/>
            <person name="Saif S."/>
            <person name="Shea T."/>
            <person name="Sisk P."/>
            <person name="Sykes S."/>
            <person name="Wortman J."/>
            <person name="Nusbaum C."/>
            <person name="Birren B."/>
        </authorList>
    </citation>
    <scope>NUCLEOTIDE SEQUENCE [LARGE SCALE GENOMIC DNA]</scope>
    <source>
        <strain evidence="2">ATCC 38817</strain>
    </source>
</reference>
<name>A0A058Z987_FONAL</name>
<dbReference type="STRING" id="691883.A0A058Z987"/>
<dbReference type="GeneID" id="20528264"/>
<feature type="domain" description="Protein HGH1 C-terminal" evidence="1">
    <location>
        <begin position="402"/>
        <end position="455"/>
    </location>
</feature>
<dbReference type="PANTHER" id="PTHR13387">
    <property type="entry name" value="PROTEIN HGH1 HOMOLOG"/>
    <property type="match status" value="1"/>
</dbReference>
<dbReference type="Proteomes" id="UP000030693">
    <property type="component" value="Unassembled WGS sequence"/>
</dbReference>
<evidence type="ECO:0000313" key="3">
    <source>
        <dbReference type="Proteomes" id="UP000030693"/>
    </source>
</evidence>
<dbReference type="InterPro" id="IPR039717">
    <property type="entry name" value="Hgh1"/>
</dbReference>
<dbReference type="PANTHER" id="PTHR13387:SF9">
    <property type="entry name" value="PROTEIN HGH1 HOMOLOG"/>
    <property type="match status" value="1"/>
</dbReference>
<organism evidence="2">
    <name type="scientific">Fonticula alba</name>
    <name type="common">Slime mold</name>
    <dbReference type="NCBI Taxonomy" id="691883"/>
    <lineage>
        <taxon>Eukaryota</taxon>
        <taxon>Rotosphaerida</taxon>
        <taxon>Fonticulaceae</taxon>
        <taxon>Fonticula</taxon>
    </lineage>
</organism>
<accession>A0A058Z987</accession>
<gene>
    <name evidence="2" type="ORF">H696_03539</name>
</gene>
<protein>
    <recommendedName>
        <fullName evidence="1">Protein HGH1 C-terminal domain-containing protein</fullName>
    </recommendedName>
</protein>
<dbReference type="Pfam" id="PF04064">
    <property type="entry name" value="DUF384"/>
    <property type="match status" value="1"/>
</dbReference>
<sequence length="497" mass="54613">MAADHQLWEAIKPLDKTPNMQYLNTLADILLMYSGQTDVENSVFGLILQHQGAAFRLLEKYIILPKGTMSSASAHEKMISVMVNLCALLNTHADPDFAATNGAPSPLSKEDIDTVAACFFNSTLPESILSLIQSPKPYTDYSPFKCSMLLANMSALPLSEDKLAVMHRRVIQGVKGTDATAKRHMQLLLGQLTQLVKSKFKDLLTFASHLAWTLVSMLRSPYTLSIICLMDMRPYILELLEAVYEARDSKLNVANLSDEDRPYAEVQFAAALSGARQSIIAAIKNLLFAMTSHTFLLGPAPADPRKVTPSKDFVAALLRFVALPSDLRRTFVVVEQQSEEHVAFKESDTPAEGTGSQTEWDEAPEWMRALPEPTTAPVAESPAFAMFGRESDPSVRLLILECLLLLAGTRAGRVRMRDGSVYPVIREMHMASAADSTERETIEGLVQFLIREGGGDQEVEPTPEEALEEAEKLVKELNITTPAEDTTGGAADIVELD</sequence>
<dbReference type="OrthoDB" id="338814at2759"/>
<dbReference type="AlphaFoldDB" id="A0A058Z987"/>
<keyword evidence="3" id="KW-1185">Reference proteome</keyword>
<proteinExistence type="predicted"/>
<dbReference type="InterPro" id="IPR007206">
    <property type="entry name" value="Protein_HGH1_C"/>
</dbReference>
<dbReference type="RefSeq" id="XP_009495683.1">
    <property type="nucleotide sequence ID" value="XM_009497408.1"/>
</dbReference>
<dbReference type="EMBL" id="KB932205">
    <property type="protein sequence ID" value="KCV70077.1"/>
    <property type="molecule type" value="Genomic_DNA"/>
</dbReference>
<evidence type="ECO:0000259" key="1">
    <source>
        <dbReference type="Pfam" id="PF04064"/>
    </source>
</evidence>
<evidence type="ECO:0000313" key="2">
    <source>
        <dbReference type="EMBL" id="KCV70077.1"/>
    </source>
</evidence>